<organism evidence="3 6">
    <name type="scientific">Methylopila capsulata</name>
    <dbReference type="NCBI Taxonomy" id="61654"/>
    <lineage>
        <taxon>Bacteria</taxon>
        <taxon>Pseudomonadati</taxon>
        <taxon>Pseudomonadota</taxon>
        <taxon>Alphaproteobacteria</taxon>
        <taxon>Hyphomicrobiales</taxon>
        <taxon>Methylopilaceae</taxon>
        <taxon>Methylopila</taxon>
    </lineage>
</organism>
<reference evidence="3" key="1">
    <citation type="journal article" date="2014" name="Int. J. Syst. Evol. Microbiol.">
        <title>Complete genome sequence of Corynebacterium casei LMG S-19264T (=DSM 44701T), isolated from a smear-ripened cheese.</title>
        <authorList>
            <consortium name="US DOE Joint Genome Institute (JGI-PGF)"/>
            <person name="Walter F."/>
            <person name="Albersmeier A."/>
            <person name="Kalinowski J."/>
            <person name="Ruckert C."/>
        </authorList>
    </citation>
    <scope>NUCLEOTIDE SEQUENCE</scope>
    <source>
        <strain evidence="3">VKM B-1606</strain>
    </source>
</reference>
<dbReference type="EMBL" id="BSFF01000001">
    <property type="protein sequence ID" value="GLK54174.1"/>
    <property type="molecule type" value="Genomic_DNA"/>
</dbReference>
<feature type="domain" description="DUF1468" evidence="2">
    <location>
        <begin position="11"/>
        <end position="144"/>
    </location>
</feature>
<protein>
    <recommendedName>
        <fullName evidence="2">DUF1468 domain-containing protein</fullName>
    </recommendedName>
</protein>
<dbReference type="Pfam" id="PF07331">
    <property type="entry name" value="TctB"/>
    <property type="match status" value="1"/>
</dbReference>
<keyword evidence="1" id="KW-0472">Membrane</keyword>
<dbReference type="InterPro" id="IPR009936">
    <property type="entry name" value="DUF1468"/>
</dbReference>
<feature type="transmembrane region" description="Helical" evidence="1">
    <location>
        <begin position="120"/>
        <end position="143"/>
    </location>
</feature>
<keyword evidence="5" id="KW-1185">Reference proteome</keyword>
<dbReference type="RefSeq" id="WP_204949535.1">
    <property type="nucleotide sequence ID" value="NZ_BSFF01000001.1"/>
</dbReference>
<feature type="transmembrane region" description="Helical" evidence="1">
    <location>
        <begin position="7"/>
        <end position="26"/>
    </location>
</feature>
<dbReference type="Proteomes" id="UP000758856">
    <property type="component" value="Unassembled WGS sequence"/>
</dbReference>
<evidence type="ECO:0000256" key="1">
    <source>
        <dbReference type="SAM" id="Phobius"/>
    </source>
</evidence>
<comment type="caution">
    <text evidence="3">The sequence shown here is derived from an EMBL/GenBank/DDBJ whole genome shotgun (WGS) entry which is preliminary data.</text>
</comment>
<evidence type="ECO:0000313" key="5">
    <source>
        <dbReference type="Proteomes" id="UP000758856"/>
    </source>
</evidence>
<feature type="transmembrane region" description="Helical" evidence="1">
    <location>
        <begin position="46"/>
        <end position="63"/>
    </location>
</feature>
<reference evidence="4 5" key="2">
    <citation type="submission" date="2021-01" db="EMBL/GenBank/DDBJ databases">
        <title>Genomic Encyclopedia of Type Strains, Phase IV (KMG-IV): sequencing the most valuable type-strain genomes for metagenomic binning, comparative biology and taxonomic classification.</title>
        <authorList>
            <person name="Goeker M."/>
        </authorList>
    </citation>
    <scope>NUCLEOTIDE SEQUENCE [LARGE SCALE GENOMIC DNA]</scope>
    <source>
        <strain evidence="4 5">DSM 6130</strain>
    </source>
</reference>
<accession>A0A9W6IRR6</accession>
<evidence type="ECO:0000313" key="6">
    <source>
        <dbReference type="Proteomes" id="UP001143400"/>
    </source>
</evidence>
<sequence length="148" mass="15281">MTSRFDLQDALFGVFLIAVAALVFYATRTLSFGSPADMGPGFMPRALAGIAMAFGLFFAARGFSRGGEPIERPRLRPFVAVLGAIAAFALLGLKAGLAVAAVATVLVAAAGSDETRPVEAILFAIALAAASVLLFVTALALPIPAWPW</sequence>
<evidence type="ECO:0000313" key="3">
    <source>
        <dbReference type="EMBL" id="GLK54174.1"/>
    </source>
</evidence>
<gene>
    <name evidence="3" type="ORF">GCM10008170_01930</name>
    <name evidence="4" type="ORF">JOD31_001342</name>
</gene>
<evidence type="ECO:0000313" key="4">
    <source>
        <dbReference type="EMBL" id="MBM7851117.1"/>
    </source>
</evidence>
<dbReference type="AlphaFoldDB" id="A0A9W6IRR6"/>
<evidence type="ECO:0000259" key="2">
    <source>
        <dbReference type="Pfam" id="PF07331"/>
    </source>
</evidence>
<feature type="transmembrane region" description="Helical" evidence="1">
    <location>
        <begin position="75"/>
        <end position="108"/>
    </location>
</feature>
<dbReference type="EMBL" id="JAFBCY010000002">
    <property type="protein sequence ID" value="MBM7851117.1"/>
    <property type="molecule type" value="Genomic_DNA"/>
</dbReference>
<proteinExistence type="predicted"/>
<reference evidence="3" key="3">
    <citation type="submission" date="2023-01" db="EMBL/GenBank/DDBJ databases">
        <authorList>
            <person name="Sun Q."/>
            <person name="Evtushenko L."/>
        </authorList>
    </citation>
    <scope>NUCLEOTIDE SEQUENCE</scope>
    <source>
        <strain evidence="3">VKM B-1606</strain>
    </source>
</reference>
<keyword evidence="1" id="KW-1133">Transmembrane helix</keyword>
<name>A0A9W6IRR6_9HYPH</name>
<keyword evidence="1" id="KW-0812">Transmembrane</keyword>
<dbReference type="Proteomes" id="UP001143400">
    <property type="component" value="Unassembled WGS sequence"/>
</dbReference>